<dbReference type="Pfam" id="PF13280">
    <property type="entry name" value="WYL"/>
    <property type="match status" value="1"/>
</dbReference>
<dbReference type="PANTHER" id="PTHR34580">
    <property type="match status" value="1"/>
</dbReference>
<dbReference type="HOGENOM" id="CLU_041141_4_1_0"/>
<dbReference type="STRING" id="768670.Calni_1910"/>
<sequence>MAKKLAYERYFWFHNQVKMHQFPNAYKLSEKFEISDKQAQRDIEFIRDRLYAPLIYDQKKKGYYYDDNAYELPPFWLKEEELLSLIIATKLASTIPENESKSSLYNIVETIIENNSSRKVNITDLLSKISVKNIEYYKTDGKIFQLVLSGLFNQKCLEIEYASPFNKETTVRKIYPLHLLCYMGRWHLFAYCDLRKEIRNFALSRIRSISFTDANIDLPEKLPDIKNYVNRNFGLIINDKQIEVCLEFGEDVAEWISEQIWHESQILQCNINGGIRLRFPVSDFREVKGEILKYGSSVKVIYPEELKEEIKKEVDKLKNIYKD</sequence>
<dbReference type="AlphaFoldDB" id="E4TH16"/>
<dbReference type="PANTHER" id="PTHR34580:SF1">
    <property type="entry name" value="PROTEIN PAFC"/>
    <property type="match status" value="1"/>
</dbReference>
<dbReference type="Proteomes" id="UP000007039">
    <property type="component" value="Chromosome"/>
</dbReference>
<evidence type="ECO:0000313" key="3">
    <source>
        <dbReference type="EMBL" id="ADR19814.1"/>
    </source>
</evidence>
<dbReference type="InterPro" id="IPR057727">
    <property type="entry name" value="WCX_dom"/>
</dbReference>
<dbReference type="InterPro" id="IPR026881">
    <property type="entry name" value="WYL_dom"/>
</dbReference>
<reference evidence="3 4" key="2">
    <citation type="journal article" date="2011" name="Stand. Genomic Sci.">
        <title>Complete genome sequence of Calditerrivibrio nitroreducens type strain (Yu37-1).</title>
        <authorList>
            <person name="Pitluck S."/>
            <person name="Sikorski J."/>
            <person name="Zeytun A."/>
            <person name="Lapidus A."/>
            <person name="Nolan M."/>
            <person name="Lucas S."/>
            <person name="Hammon N."/>
            <person name="Deshpande S."/>
            <person name="Cheng J.F."/>
            <person name="Tapia R."/>
            <person name="Han C."/>
            <person name="Goodwin L."/>
            <person name="Liolios K."/>
            <person name="Pagani I."/>
            <person name="Ivanova N."/>
            <person name="Mavromatis K."/>
            <person name="Pati A."/>
            <person name="Chen A."/>
            <person name="Palaniappan K."/>
            <person name="Hauser L."/>
            <person name="Chang Y.J."/>
            <person name="Jeffries C.D."/>
            <person name="Detter J.C."/>
            <person name="Brambilla E."/>
            <person name="Djao O.D."/>
            <person name="Rohde M."/>
            <person name="Spring S."/>
            <person name="Goker M."/>
            <person name="Woyke T."/>
            <person name="Bristow J."/>
            <person name="Eisen J.A."/>
            <person name="Markowitz V."/>
            <person name="Hugenholtz P."/>
            <person name="Kyrpides N.C."/>
            <person name="Klenk H.P."/>
            <person name="Land M."/>
        </authorList>
    </citation>
    <scope>NUCLEOTIDE SEQUENCE [LARGE SCALE GENOMIC DNA]</scope>
    <source>
        <strain evidence="4">DSM 19672 / NBRC 101217 / Yu37-1</strain>
    </source>
</reference>
<dbReference type="KEGG" id="cni:Calni_1910"/>
<dbReference type="EMBL" id="CP002347">
    <property type="protein sequence ID" value="ADR19814.1"/>
    <property type="molecule type" value="Genomic_DNA"/>
</dbReference>
<organism evidence="3 4">
    <name type="scientific">Calditerrivibrio nitroreducens (strain DSM 19672 / NBRC 101217 / Yu37-1)</name>
    <dbReference type="NCBI Taxonomy" id="768670"/>
    <lineage>
        <taxon>Bacteria</taxon>
        <taxon>Pseudomonadati</taxon>
        <taxon>Deferribacterota</taxon>
        <taxon>Deferribacteres</taxon>
        <taxon>Deferribacterales</taxon>
        <taxon>Calditerrivibrionaceae</taxon>
    </lineage>
</organism>
<dbReference type="Pfam" id="PF25583">
    <property type="entry name" value="WCX"/>
    <property type="match status" value="1"/>
</dbReference>
<dbReference type="InterPro" id="IPR051534">
    <property type="entry name" value="CBASS_pafABC_assoc_protein"/>
</dbReference>
<feature type="domain" description="WYL" evidence="1">
    <location>
        <begin position="143"/>
        <end position="209"/>
    </location>
</feature>
<proteinExistence type="predicted"/>
<accession>E4TH16</accession>
<name>E4TH16_CALNY</name>
<protein>
    <submittedName>
        <fullName evidence="3">Transcriptional regulator</fullName>
    </submittedName>
</protein>
<feature type="domain" description="WCX" evidence="2">
    <location>
        <begin position="242"/>
        <end position="316"/>
    </location>
</feature>
<evidence type="ECO:0000259" key="1">
    <source>
        <dbReference type="Pfam" id="PF13280"/>
    </source>
</evidence>
<dbReference type="PROSITE" id="PS52050">
    <property type="entry name" value="WYL"/>
    <property type="match status" value="1"/>
</dbReference>
<gene>
    <name evidence="3" type="ordered locus">Calni_1910</name>
</gene>
<reference key="1">
    <citation type="submission" date="2010-11" db="EMBL/GenBank/DDBJ databases">
        <title>The complete genome of chromosome of Calditerrivibrio nitroreducens DSM 19672.</title>
        <authorList>
            <consortium name="US DOE Joint Genome Institute (JGI-PGF)"/>
            <person name="Lucas S."/>
            <person name="Copeland A."/>
            <person name="Lapidus A."/>
            <person name="Bruce D."/>
            <person name="Goodwin L."/>
            <person name="Pitluck S."/>
            <person name="Kyrpides N."/>
            <person name="Mavromatis K."/>
            <person name="Ivanova N."/>
            <person name="Mikhailova N."/>
            <person name="Zeytun A."/>
            <person name="Brettin T."/>
            <person name="Detter J.C."/>
            <person name="Tapia R."/>
            <person name="Han C."/>
            <person name="Land M."/>
            <person name="Hauser L."/>
            <person name="Markowitz V."/>
            <person name="Cheng J.-F."/>
            <person name="Hugenholtz P."/>
            <person name="Woyke T."/>
            <person name="Wu D."/>
            <person name="Spring S."/>
            <person name="Schroeder M."/>
            <person name="Brambilla E."/>
            <person name="Klenk H.-P."/>
            <person name="Eisen J.A."/>
        </authorList>
    </citation>
    <scope>NUCLEOTIDE SEQUENCE [LARGE SCALE GENOMIC DNA]</scope>
    <source>
        <strain>DSM 19672</strain>
    </source>
</reference>
<keyword evidence="4" id="KW-1185">Reference proteome</keyword>
<evidence type="ECO:0000259" key="2">
    <source>
        <dbReference type="Pfam" id="PF25583"/>
    </source>
</evidence>
<dbReference type="OrthoDB" id="9787242at2"/>
<dbReference type="RefSeq" id="WP_013452023.1">
    <property type="nucleotide sequence ID" value="NC_014758.1"/>
</dbReference>
<dbReference type="eggNOG" id="COG2378">
    <property type="taxonomic scope" value="Bacteria"/>
</dbReference>
<evidence type="ECO:0000313" key="4">
    <source>
        <dbReference type="Proteomes" id="UP000007039"/>
    </source>
</evidence>